<accession>A0A1E5TMY1</accession>
<reference evidence="3" key="1">
    <citation type="submission" date="2015-11" db="EMBL/GenBank/DDBJ databases">
        <title>Genomic diversity of Staphylococcus saprophyticus strains from urinary tract infections, animal surfaces, and fermented foods.</title>
        <authorList>
            <person name="Wolfe B.E."/>
        </authorList>
    </citation>
    <scope>NUCLEOTIDE SEQUENCE [LARGE SCALE GENOMIC DNA]</scope>
    <source>
        <strain evidence="3">738_7</strain>
    </source>
</reference>
<gene>
    <name evidence="2" type="ORF">ASS94_00360</name>
    <name evidence="1" type="ORF">M4L89_03580</name>
</gene>
<dbReference type="Proteomes" id="UP000095464">
    <property type="component" value="Unassembled WGS sequence"/>
</dbReference>
<dbReference type="Proteomes" id="UP001152422">
    <property type="component" value="Unassembled WGS sequence"/>
</dbReference>
<evidence type="ECO:0000313" key="3">
    <source>
        <dbReference type="Proteomes" id="UP000095464"/>
    </source>
</evidence>
<evidence type="ECO:0000313" key="1">
    <source>
        <dbReference type="EMBL" id="MDG0845323.1"/>
    </source>
</evidence>
<name>A0A1E5TMY1_9STAP</name>
<keyword evidence="4" id="KW-1185">Reference proteome</keyword>
<reference evidence="1" key="3">
    <citation type="submission" date="2022-05" db="EMBL/GenBank/DDBJ databases">
        <title>Comparative genomics of Staphylococcus equorum isolates.</title>
        <authorList>
            <person name="Luelf R.H."/>
        </authorList>
    </citation>
    <scope>NUCLEOTIDE SEQUENCE</scope>
    <source>
        <strain evidence="1">TMW 2.2497</strain>
    </source>
</reference>
<comment type="caution">
    <text evidence="1">The sequence shown here is derived from an EMBL/GenBank/DDBJ whole genome shotgun (WGS) entry which is preliminary data.</text>
</comment>
<evidence type="ECO:0008006" key="5">
    <source>
        <dbReference type="Google" id="ProtNLM"/>
    </source>
</evidence>
<dbReference type="AlphaFoldDB" id="A0A1E5TMY1"/>
<dbReference type="EMBL" id="JAMBQA010000001">
    <property type="protein sequence ID" value="MDG0845323.1"/>
    <property type="molecule type" value="Genomic_DNA"/>
</dbReference>
<dbReference type="RefSeq" id="WP_002507242.1">
    <property type="nucleotide sequence ID" value="NZ_CP065710.1"/>
</dbReference>
<evidence type="ECO:0000313" key="2">
    <source>
        <dbReference type="EMBL" id="OEK59001.1"/>
    </source>
</evidence>
<dbReference type="EMBL" id="LNPX01000003">
    <property type="protein sequence ID" value="OEK59001.1"/>
    <property type="molecule type" value="Genomic_DNA"/>
</dbReference>
<sequence length="104" mass="11905">MTLKAHHPEFSLYAAMKVFTAQAIPGTLTLLNDKICFKASGVLKGTEIKDTFHFKDIKNIKFGFSFSPFRIVIIDNDGESWIFDQVNRKDAKQFIEIYNSVNKN</sequence>
<protein>
    <recommendedName>
        <fullName evidence="5">YokE-like PH domain-containing protein</fullName>
    </recommendedName>
</protein>
<reference evidence="2" key="2">
    <citation type="submission" date="2015-11" db="EMBL/GenBank/DDBJ databases">
        <authorList>
            <person name="Wolfe B.E."/>
        </authorList>
    </citation>
    <scope>NUCLEOTIDE SEQUENCE</scope>
    <source>
        <strain evidence="2">738_7</strain>
    </source>
</reference>
<proteinExistence type="predicted"/>
<evidence type="ECO:0000313" key="4">
    <source>
        <dbReference type="Proteomes" id="UP001152422"/>
    </source>
</evidence>
<organism evidence="1 4">
    <name type="scientific">Staphylococcus equorum</name>
    <dbReference type="NCBI Taxonomy" id="246432"/>
    <lineage>
        <taxon>Bacteria</taxon>
        <taxon>Bacillati</taxon>
        <taxon>Bacillota</taxon>
        <taxon>Bacilli</taxon>
        <taxon>Bacillales</taxon>
        <taxon>Staphylococcaceae</taxon>
        <taxon>Staphylococcus</taxon>
    </lineage>
</organism>